<organism evidence="26 27">
    <name type="scientific">Dovyalis caffra</name>
    <dbReference type="NCBI Taxonomy" id="77055"/>
    <lineage>
        <taxon>Eukaryota</taxon>
        <taxon>Viridiplantae</taxon>
        <taxon>Streptophyta</taxon>
        <taxon>Embryophyta</taxon>
        <taxon>Tracheophyta</taxon>
        <taxon>Spermatophyta</taxon>
        <taxon>Magnoliopsida</taxon>
        <taxon>eudicotyledons</taxon>
        <taxon>Gunneridae</taxon>
        <taxon>Pentapetalae</taxon>
        <taxon>rosids</taxon>
        <taxon>fabids</taxon>
        <taxon>Malpighiales</taxon>
        <taxon>Salicaceae</taxon>
        <taxon>Flacourtieae</taxon>
        <taxon>Dovyalis</taxon>
    </lineage>
</organism>
<keyword evidence="14 23" id="KW-0472">Membrane</keyword>
<evidence type="ECO:0000313" key="27">
    <source>
        <dbReference type="Proteomes" id="UP001314170"/>
    </source>
</evidence>
<keyword evidence="9" id="KW-0677">Repeat</keyword>
<feature type="binding site" evidence="21">
    <location>
        <position position="504"/>
    </location>
    <ligand>
        <name>ATP</name>
        <dbReference type="ChEBI" id="CHEBI:30616"/>
    </ligand>
</feature>
<dbReference type="Proteomes" id="UP001314170">
    <property type="component" value="Unassembled WGS sequence"/>
</dbReference>
<evidence type="ECO:0000256" key="3">
    <source>
        <dbReference type="ARBA" id="ARBA00022527"/>
    </source>
</evidence>
<feature type="domain" description="Protein kinase" evidence="24">
    <location>
        <begin position="476"/>
        <end position="753"/>
    </location>
</feature>
<dbReference type="InterPro" id="IPR001480">
    <property type="entry name" value="Bulb-type_lectin_dom"/>
</dbReference>
<protein>
    <recommendedName>
        <fullName evidence="20">Receptor-like serine/threonine-protein kinase</fullName>
        <ecNumber evidence="20">2.7.11.1</ecNumber>
    </recommendedName>
</protein>
<evidence type="ECO:0000256" key="20">
    <source>
        <dbReference type="PIRNR" id="PIRNR000641"/>
    </source>
</evidence>
<dbReference type="CDD" id="cd14066">
    <property type="entry name" value="STKc_IRAK"/>
    <property type="match status" value="1"/>
</dbReference>
<keyword evidence="17" id="KW-0325">Glycoprotein</keyword>
<dbReference type="GO" id="GO:0005524">
    <property type="term" value="F:ATP binding"/>
    <property type="evidence" value="ECO:0007669"/>
    <property type="project" value="UniProtKB-UniRule"/>
</dbReference>
<dbReference type="InterPro" id="IPR017441">
    <property type="entry name" value="Protein_kinase_ATP_BS"/>
</dbReference>
<comment type="catalytic activity">
    <reaction evidence="19 20">
        <text>L-seryl-[protein] + ATP = O-phospho-L-seryl-[protein] + ADP + H(+)</text>
        <dbReference type="Rhea" id="RHEA:17989"/>
        <dbReference type="Rhea" id="RHEA-COMP:9863"/>
        <dbReference type="Rhea" id="RHEA-COMP:11604"/>
        <dbReference type="ChEBI" id="CHEBI:15378"/>
        <dbReference type="ChEBI" id="CHEBI:29999"/>
        <dbReference type="ChEBI" id="CHEBI:30616"/>
        <dbReference type="ChEBI" id="CHEBI:83421"/>
        <dbReference type="ChEBI" id="CHEBI:456216"/>
        <dbReference type="EC" id="2.7.11.1"/>
    </reaction>
</comment>
<evidence type="ECO:0000256" key="22">
    <source>
        <dbReference type="SAM" id="MobiDB-lite"/>
    </source>
</evidence>
<evidence type="ECO:0000256" key="17">
    <source>
        <dbReference type="ARBA" id="ARBA00023180"/>
    </source>
</evidence>
<dbReference type="GO" id="GO:0030246">
    <property type="term" value="F:carbohydrate binding"/>
    <property type="evidence" value="ECO:0007669"/>
    <property type="project" value="UniProtKB-KW"/>
</dbReference>
<evidence type="ECO:0000256" key="13">
    <source>
        <dbReference type="ARBA" id="ARBA00022989"/>
    </source>
</evidence>
<evidence type="ECO:0000256" key="5">
    <source>
        <dbReference type="ARBA" id="ARBA00022679"/>
    </source>
</evidence>
<keyword evidence="15" id="KW-1015">Disulfide bond</keyword>
<feature type="compositionally biased region" description="Low complexity" evidence="22">
    <location>
        <begin position="787"/>
        <end position="798"/>
    </location>
</feature>
<comment type="similarity">
    <text evidence="20">Belongs to the protein kinase superfamily. Ser/Thr protein kinase family.</text>
</comment>
<dbReference type="PROSITE" id="PS50927">
    <property type="entry name" value="BULB_LECTIN"/>
    <property type="match status" value="2"/>
</dbReference>
<dbReference type="SMART" id="SM00108">
    <property type="entry name" value="B_lectin"/>
    <property type="match status" value="2"/>
</dbReference>
<dbReference type="AlphaFoldDB" id="A0AAV1QPE6"/>
<dbReference type="InterPro" id="IPR024171">
    <property type="entry name" value="SRK-like_kinase"/>
</dbReference>
<keyword evidence="13 23" id="KW-1133">Transmembrane helix</keyword>
<sequence length="826" mass="90468">MAPHKQQSNQAQPFQLQTQTETWSSPSNTFYVGFSQLGSSSSYTLTINYDGGVSIWTAGNATTTVDSKGSFQFLSSGNLRLLNGSGSIVWDSNTSSLGVKTASLDDFGNLALNNGTLSVWSSFDNPTDTIVPNQTLSVGQVLRSGSYSFRFLSSGNLTLRWNDTIVYWNQGNASINANMTSPTLGLQPTGILSIFDAAFTSGPHTVAYSNDYGDVGTRWRFLRLDKDGNFRMYSTDISSKTTNMVWSALTDQCEVFGYCGNMGVCSYNESSLSSIPICGCPSENFEPVDVNDRRKGCKRKVEIESCPGNATMLEIDNTKFLTYEPELSQVLYMGISACRSNCLSSSGSGSACIASTSLSDGTGQCYLKPPGFISGYQNPALPSTSYVKVCAPAQPNPPPGVPIVGKNKSWRLHAWIVFVVVAITLLGLVAVEGGLWWWCCRNSPKFGSLSAQYALLEYASGAPVQFSYKELQHSTKEFKEKLGAGGFGAVYKGVLANRTVVAVKQLEGIEQGEKQFRMEVATISSTHHLNLVRLIGFCSEGRHRLLVYEFMKNGSLDNFLFTAEEQSGRLLNWEQRYNIALGTARGITYLHEECRDCIVHCDIKPENILLDENCNAKVSDFGLAKLVNPKDHRYRTLTSVRGTRGYLAPEWLANLPITSKSDIYSYGMVLLEIVSGRRNFEVSAETNRKKFSVWAYEEFEKGNVNAILDRRLRDQDVEMEQVTRAIQVSFWCIQEQPSQRPMMGKVVQMLEGIAGIERPPAPKAITEGSMSGTSIISSNVSALSTFATSAPAPSSSSSYQNMGVSPLASGRNIERASSSLLYSDPN</sequence>
<evidence type="ECO:0000256" key="23">
    <source>
        <dbReference type="SAM" id="Phobius"/>
    </source>
</evidence>
<keyword evidence="2" id="KW-1003">Cell membrane</keyword>
<evidence type="ECO:0000256" key="14">
    <source>
        <dbReference type="ARBA" id="ARBA00023136"/>
    </source>
</evidence>
<evidence type="ECO:0000313" key="26">
    <source>
        <dbReference type="EMBL" id="CAK7323597.1"/>
    </source>
</evidence>
<dbReference type="FunFam" id="3.30.200.20:FF:000059">
    <property type="entry name" value="S-receptor-like serine/threonine-protein kinase"/>
    <property type="match status" value="1"/>
</dbReference>
<feature type="domain" description="Bulb-type lectin" evidence="25">
    <location>
        <begin position="127"/>
        <end position="245"/>
    </location>
</feature>
<gene>
    <name evidence="26" type="ORF">DCAF_LOCUS1226</name>
</gene>
<dbReference type="Gene3D" id="1.10.510.10">
    <property type="entry name" value="Transferase(Phosphotransferase) domain 1"/>
    <property type="match status" value="1"/>
</dbReference>
<feature type="transmembrane region" description="Helical" evidence="23">
    <location>
        <begin position="415"/>
        <end position="438"/>
    </location>
</feature>
<evidence type="ECO:0000256" key="10">
    <source>
        <dbReference type="ARBA" id="ARBA00022741"/>
    </source>
</evidence>
<dbReference type="PANTHER" id="PTHR47974:SF9">
    <property type="entry name" value="RECEPTOR-LIKE SERINE_THREONINE-PROTEIN KINASE"/>
    <property type="match status" value="1"/>
</dbReference>
<evidence type="ECO:0000256" key="16">
    <source>
        <dbReference type="ARBA" id="ARBA00023170"/>
    </source>
</evidence>
<dbReference type="EC" id="2.7.11.1" evidence="20"/>
<comment type="catalytic activity">
    <reaction evidence="18 20">
        <text>L-threonyl-[protein] + ATP = O-phospho-L-threonyl-[protein] + ADP + H(+)</text>
        <dbReference type="Rhea" id="RHEA:46608"/>
        <dbReference type="Rhea" id="RHEA-COMP:11060"/>
        <dbReference type="Rhea" id="RHEA-COMP:11605"/>
        <dbReference type="ChEBI" id="CHEBI:15378"/>
        <dbReference type="ChEBI" id="CHEBI:30013"/>
        <dbReference type="ChEBI" id="CHEBI:30616"/>
        <dbReference type="ChEBI" id="CHEBI:61977"/>
        <dbReference type="ChEBI" id="CHEBI:456216"/>
        <dbReference type="EC" id="2.7.11.1"/>
    </reaction>
</comment>
<keyword evidence="3 20" id="KW-0723">Serine/threonine-protein kinase</keyword>
<dbReference type="PROSITE" id="PS00107">
    <property type="entry name" value="PROTEIN_KINASE_ATP"/>
    <property type="match status" value="1"/>
</dbReference>
<keyword evidence="16" id="KW-0675">Receptor</keyword>
<dbReference type="Gene3D" id="3.30.200.20">
    <property type="entry name" value="Phosphorylase Kinase, domain 1"/>
    <property type="match status" value="1"/>
</dbReference>
<dbReference type="Pfam" id="PF00069">
    <property type="entry name" value="Pkinase"/>
    <property type="match status" value="1"/>
</dbReference>
<dbReference type="InterPro" id="IPR008271">
    <property type="entry name" value="Ser/Thr_kinase_AS"/>
</dbReference>
<comment type="subcellular location">
    <subcellularLocation>
        <location evidence="1">Cell membrane</location>
        <topology evidence="1">Single-pass type I membrane protein</topology>
    </subcellularLocation>
</comment>
<dbReference type="SMART" id="SM00220">
    <property type="entry name" value="S_TKc"/>
    <property type="match status" value="1"/>
</dbReference>
<dbReference type="FunFam" id="2.90.10.10:FF:000025">
    <property type="entry name" value="G-type lectin S-receptor-like serine/threonine-protein kinase"/>
    <property type="match status" value="1"/>
</dbReference>
<dbReference type="InterPro" id="IPR011009">
    <property type="entry name" value="Kinase-like_dom_sf"/>
</dbReference>
<accession>A0AAV1QPE6</accession>
<keyword evidence="5 20" id="KW-0808">Transferase</keyword>
<dbReference type="PANTHER" id="PTHR47974">
    <property type="entry name" value="OS07G0415500 PROTEIN"/>
    <property type="match status" value="1"/>
</dbReference>
<dbReference type="InterPro" id="IPR000719">
    <property type="entry name" value="Prot_kinase_dom"/>
</dbReference>
<keyword evidence="11 20" id="KW-0418">Kinase</keyword>
<evidence type="ECO:0000256" key="19">
    <source>
        <dbReference type="ARBA" id="ARBA00048679"/>
    </source>
</evidence>
<dbReference type="PIRSF" id="PIRSF000641">
    <property type="entry name" value="SRK"/>
    <property type="match status" value="1"/>
</dbReference>
<dbReference type="GO" id="GO:0005886">
    <property type="term" value="C:plasma membrane"/>
    <property type="evidence" value="ECO:0007669"/>
    <property type="project" value="UniProtKB-SubCell"/>
</dbReference>
<dbReference type="GO" id="GO:0004674">
    <property type="term" value="F:protein serine/threonine kinase activity"/>
    <property type="evidence" value="ECO:0007669"/>
    <property type="project" value="UniProtKB-KW"/>
</dbReference>
<feature type="region of interest" description="Disordered" evidence="22">
    <location>
        <begin position="787"/>
        <end position="810"/>
    </location>
</feature>
<evidence type="ECO:0000256" key="21">
    <source>
        <dbReference type="PROSITE-ProRule" id="PRU10141"/>
    </source>
</evidence>
<dbReference type="Pfam" id="PF01453">
    <property type="entry name" value="B_lectin"/>
    <property type="match status" value="1"/>
</dbReference>
<evidence type="ECO:0000256" key="15">
    <source>
        <dbReference type="ARBA" id="ARBA00023157"/>
    </source>
</evidence>
<keyword evidence="8" id="KW-0430">Lectin</keyword>
<dbReference type="InterPro" id="IPR036426">
    <property type="entry name" value="Bulb-type_lectin_dom_sf"/>
</dbReference>
<keyword evidence="7" id="KW-0732">Signal</keyword>
<dbReference type="EMBL" id="CAWUPB010000130">
    <property type="protein sequence ID" value="CAK7323597.1"/>
    <property type="molecule type" value="Genomic_DNA"/>
</dbReference>
<evidence type="ECO:0000256" key="4">
    <source>
        <dbReference type="ARBA" id="ARBA00022536"/>
    </source>
</evidence>
<feature type="domain" description="Bulb-type lectin" evidence="25">
    <location>
        <begin position="8"/>
        <end position="125"/>
    </location>
</feature>
<evidence type="ECO:0000256" key="8">
    <source>
        <dbReference type="ARBA" id="ARBA00022734"/>
    </source>
</evidence>
<evidence type="ECO:0000256" key="9">
    <source>
        <dbReference type="ARBA" id="ARBA00022737"/>
    </source>
</evidence>
<evidence type="ECO:0000256" key="11">
    <source>
        <dbReference type="ARBA" id="ARBA00022777"/>
    </source>
</evidence>
<evidence type="ECO:0000256" key="2">
    <source>
        <dbReference type="ARBA" id="ARBA00022475"/>
    </source>
</evidence>
<keyword evidence="4" id="KW-0245">EGF-like domain</keyword>
<evidence type="ECO:0000256" key="6">
    <source>
        <dbReference type="ARBA" id="ARBA00022692"/>
    </source>
</evidence>
<dbReference type="SUPFAM" id="SSF56112">
    <property type="entry name" value="Protein kinase-like (PK-like)"/>
    <property type="match status" value="1"/>
</dbReference>
<keyword evidence="6 23" id="KW-0812">Transmembrane</keyword>
<dbReference type="PROSITE" id="PS00108">
    <property type="entry name" value="PROTEIN_KINASE_ST"/>
    <property type="match status" value="1"/>
</dbReference>
<evidence type="ECO:0000259" key="24">
    <source>
        <dbReference type="PROSITE" id="PS50011"/>
    </source>
</evidence>
<comment type="caution">
    <text evidence="26">The sequence shown here is derived from an EMBL/GenBank/DDBJ whole genome shotgun (WGS) entry which is preliminary data.</text>
</comment>
<proteinExistence type="inferred from homology"/>
<name>A0AAV1QPE6_9ROSI</name>
<keyword evidence="12 20" id="KW-0067">ATP-binding</keyword>
<dbReference type="SUPFAM" id="SSF51110">
    <property type="entry name" value="alpha-D-mannose-specific plant lectins"/>
    <property type="match status" value="2"/>
</dbReference>
<keyword evidence="27" id="KW-1185">Reference proteome</keyword>
<evidence type="ECO:0000256" key="7">
    <source>
        <dbReference type="ARBA" id="ARBA00022729"/>
    </source>
</evidence>
<evidence type="ECO:0000256" key="1">
    <source>
        <dbReference type="ARBA" id="ARBA00004251"/>
    </source>
</evidence>
<keyword evidence="10 20" id="KW-0547">Nucleotide-binding</keyword>
<reference evidence="26 27" key="1">
    <citation type="submission" date="2024-01" db="EMBL/GenBank/DDBJ databases">
        <authorList>
            <person name="Waweru B."/>
        </authorList>
    </citation>
    <scope>NUCLEOTIDE SEQUENCE [LARGE SCALE GENOMIC DNA]</scope>
</reference>
<evidence type="ECO:0000256" key="18">
    <source>
        <dbReference type="ARBA" id="ARBA00047899"/>
    </source>
</evidence>
<dbReference type="Gene3D" id="2.90.10.10">
    <property type="entry name" value="Bulb-type lectin domain"/>
    <property type="match status" value="2"/>
</dbReference>
<dbReference type="GO" id="GO:0048544">
    <property type="term" value="P:recognition of pollen"/>
    <property type="evidence" value="ECO:0007669"/>
    <property type="project" value="InterPro"/>
</dbReference>
<evidence type="ECO:0000259" key="25">
    <source>
        <dbReference type="PROSITE" id="PS50927"/>
    </source>
</evidence>
<dbReference type="FunFam" id="2.90.10.10:FF:000016">
    <property type="entry name" value="G-type lectin S-receptor-like serine/threonine-protein kinase"/>
    <property type="match status" value="1"/>
</dbReference>
<dbReference type="Pfam" id="PF00954">
    <property type="entry name" value="S_locus_glycop"/>
    <property type="match status" value="1"/>
</dbReference>
<evidence type="ECO:0000256" key="12">
    <source>
        <dbReference type="ARBA" id="ARBA00022840"/>
    </source>
</evidence>
<dbReference type="FunFam" id="1.10.510.10:FF:000384">
    <property type="entry name" value="G-type lectin S-receptor-like serine/threonine-protein kinase"/>
    <property type="match status" value="1"/>
</dbReference>
<dbReference type="PROSITE" id="PS50011">
    <property type="entry name" value="PROTEIN_KINASE_DOM"/>
    <property type="match status" value="1"/>
</dbReference>
<dbReference type="InterPro" id="IPR000858">
    <property type="entry name" value="S_locus_glycoprot_dom"/>
</dbReference>